<dbReference type="PANTHER" id="PTHR33963">
    <property type="entry name" value="MKRN2 OPPOSITE STRAND PROTEIN"/>
    <property type="match status" value="1"/>
</dbReference>
<dbReference type="PANTHER" id="PTHR33963:SF2">
    <property type="entry name" value="MKRN2 OPPOSITE STRAND PROTEIN"/>
    <property type="match status" value="1"/>
</dbReference>
<evidence type="ECO:0000313" key="4">
    <source>
        <dbReference type="RefSeq" id="XP_065654427.1"/>
    </source>
</evidence>
<accession>A0ABM4BYW4</accession>
<reference evidence="4" key="1">
    <citation type="submission" date="2025-08" db="UniProtKB">
        <authorList>
            <consortium name="RefSeq"/>
        </authorList>
    </citation>
    <scope>IDENTIFICATION</scope>
</reference>
<dbReference type="Pfam" id="PF22795">
    <property type="entry name" value="DUF4796_N"/>
    <property type="match status" value="1"/>
</dbReference>
<keyword evidence="3" id="KW-1185">Reference proteome</keyword>
<feature type="domain" description="MKRN2 opposite strand protein-like N-terminal" evidence="2">
    <location>
        <begin position="8"/>
        <end position="34"/>
    </location>
</feature>
<proteinExistence type="predicted"/>
<dbReference type="InterPro" id="IPR032016">
    <property type="entry name" value="MKRN2OS-like"/>
</dbReference>
<name>A0ABM4BYW4_HYDVU</name>
<dbReference type="InterPro" id="IPR053922">
    <property type="entry name" value="MKRN2OS-like_N"/>
</dbReference>
<gene>
    <name evidence="4" type="primary">LOC101240325</name>
</gene>
<dbReference type="Pfam" id="PF16044">
    <property type="entry name" value="DUF4796_C"/>
    <property type="match status" value="1"/>
</dbReference>
<dbReference type="Proteomes" id="UP001652625">
    <property type="component" value="Chromosome 06"/>
</dbReference>
<evidence type="ECO:0000259" key="2">
    <source>
        <dbReference type="Pfam" id="PF22795"/>
    </source>
</evidence>
<dbReference type="GeneID" id="101240325"/>
<evidence type="ECO:0000259" key="1">
    <source>
        <dbReference type="Pfam" id="PF16044"/>
    </source>
</evidence>
<evidence type="ECO:0000313" key="3">
    <source>
        <dbReference type="Proteomes" id="UP001652625"/>
    </source>
</evidence>
<protein>
    <submittedName>
        <fullName evidence="4">MKRN2 opposite strand protein isoform X4</fullName>
    </submittedName>
</protein>
<dbReference type="RefSeq" id="XP_065654427.1">
    <property type="nucleotide sequence ID" value="XM_065798355.1"/>
</dbReference>
<organism evidence="3 4">
    <name type="scientific">Hydra vulgaris</name>
    <name type="common">Hydra</name>
    <name type="synonym">Hydra attenuata</name>
    <dbReference type="NCBI Taxonomy" id="6087"/>
    <lineage>
        <taxon>Eukaryota</taxon>
        <taxon>Metazoa</taxon>
        <taxon>Cnidaria</taxon>
        <taxon>Hydrozoa</taxon>
        <taxon>Hydroidolina</taxon>
        <taxon>Anthoathecata</taxon>
        <taxon>Aplanulata</taxon>
        <taxon>Hydridae</taxon>
        <taxon>Hydra</taxon>
    </lineage>
</organism>
<sequence>MVPLQVRCFSHCSENLQIMTFNIPKKCPVCNIKLHEKDLLNFFYFPSPFYFHLDTIINGEVSGFVIMPFSILVKPTIGNFLMSYTDGDDLHIALTDSQANIYSFDQNGVTVEKHNWNCCLCIPIIESLDNEKDLELYWDTTLKKSICNNAWSYQRTKSATYYNCSHIREASPDISVQKVAK</sequence>
<feature type="domain" description="MKRN2 opposite strand protein-like C-terminal" evidence="1">
    <location>
        <begin position="68"/>
        <end position="164"/>
    </location>
</feature>
<dbReference type="InterPro" id="IPR053921">
    <property type="entry name" value="MKRN2OS-like_C"/>
</dbReference>